<dbReference type="InterPro" id="IPR010730">
    <property type="entry name" value="HET"/>
</dbReference>
<dbReference type="PANTHER" id="PTHR33112">
    <property type="entry name" value="DOMAIN PROTEIN, PUTATIVE-RELATED"/>
    <property type="match status" value="1"/>
</dbReference>
<organism evidence="2 3">
    <name type="scientific">Lophiotrema nucula</name>
    <dbReference type="NCBI Taxonomy" id="690887"/>
    <lineage>
        <taxon>Eukaryota</taxon>
        <taxon>Fungi</taxon>
        <taxon>Dikarya</taxon>
        <taxon>Ascomycota</taxon>
        <taxon>Pezizomycotina</taxon>
        <taxon>Dothideomycetes</taxon>
        <taxon>Pleosporomycetidae</taxon>
        <taxon>Pleosporales</taxon>
        <taxon>Lophiotremataceae</taxon>
        <taxon>Lophiotrema</taxon>
    </lineage>
</organism>
<dbReference type="OrthoDB" id="3756169at2759"/>
<feature type="domain" description="Heterokaryon incompatibility" evidence="1">
    <location>
        <begin position="250"/>
        <end position="404"/>
    </location>
</feature>
<proteinExistence type="predicted"/>
<dbReference type="AlphaFoldDB" id="A0A6A5YHK8"/>
<name>A0A6A5YHK8_9PLEO</name>
<evidence type="ECO:0000313" key="3">
    <source>
        <dbReference type="Proteomes" id="UP000799770"/>
    </source>
</evidence>
<dbReference type="Proteomes" id="UP000799770">
    <property type="component" value="Unassembled WGS sequence"/>
</dbReference>
<keyword evidence="3" id="KW-1185">Reference proteome</keyword>
<dbReference type="EMBL" id="ML977360">
    <property type="protein sequence ID" value="KAF2106732.1"/>
    <property type="molecule type" value="Genomic_DNA"/>
</dbReference>
<dbReference type="PANTHER" id="PTHR33112:SF8">
    <property type="entry name" value="HETEROKARYON INCOMPATIBILITY DOMAIN-CONTAINING PROTEIN"/>
    <property type="match status" value="1"/>
</dbReference>
<gene>
    <name evidence="2" type="ORF">BDV96DRAFT_329506</name>
</gene>
<evidence type="ECO:0000259" key="1">
    <source>
        <dbReference type="Pfam" id="PF06985"/>
    </source>
</evidence>
<accession>A0A6A5YHK8</accession>
<reference evidence="2" key="1">
    <citation type="journal article" date="2020" name="Stud. Mycol.">
        <title>101 Dothideomycetes genomes: a test case for predicting lifestyles and emergence of pathogens.</title>
        <authorList>
            <person name="Haridas S."/>
            <person name="Albert R."/>
            <person name="Binder M."/>
            <person name="Bloem J."/>
            <person name="Labutti K."/>
            <person name="Salamov A."/>
            <person name="Andreopoulos B."/>
            <person name="Baker S."/>
            <person name="Barry K."/>
            <person name="Bills G."/>
            <person name="Bluhm B."/>
            <person name="Cannon C."/>
            <person name="Castanera R."/>
            <person name="Culley D."/>
            <person name="Daum C."/>
            <person name="Ezra D."/>
            <person name="Gonzalez J."/>
            <person name="Henrissat B."/>
            <person name="Kuo A."/>
            <person name="Liang C."/>
            <person name="Lipzen A."/>
            <person name="Lutzoni F."/>
            <person name="Magnuson J."/>
            <person name="Mondo S."/>
            <person name="Nolan M."/>
            <person name="Ohm R."/>
            <person name="Pangilinan J."/>
            <person name="Park H.-J."/>
            <person name="Ramirez L."/>
            <person name="Alfaro M."/>
            <person name="Sun H."/>
            <person name="Tritt A."/>
            <person name="Yoshinaga Y."/>
            <person name="Zwiers L.-H."/>
            <person name="Turgeon B."/>
            <person name="Goodwin S."/>
            <person name="Spatafora J."/>
            <person name="Crous P."/>
            <person name="Grigoriev I."/>
        </authorList>
    </citation>
    <scope>NUCLEOTIDE SEQUENCE</scope>
    <source>
        <strain evidence="2">CBS 627.86</strain>
    </source>
</reference>
<protein>
    <submittedName>
        <fullName evidence="2">Heterokaryon incompatibility protein-domain-containing protein</fullName>
    </submittedName>
</protein>
<dbReference type="Pfam" id="PF06985">
    <property type="entry name" value="HET"/>
    <property type="match status" value="1"/>
</dbReference>
<evidence type="ECO:0000313" key="2">
    <source>
        <dbReference type="EMBL" id="KAF2106732.1"/>
    </source>
</evidence>
<sequence>MAQPHYHPTLIRDPEAPSSALRFKPQVIAYVRDLIKATGLSSKNGDADLCRKCRAMFSARGLFHLFTGGELYSRGKGGGFKHSRVTTFAARINCHFCRFTWNEDYNRDTSQPISFRRLCDFVNAGKCAQPRQTWIVFRATVDPKGTWGGLAVRVESGKGRLLWTPCHDRRTTVAEASCLSPHVQYRPAEWAGLTATAGSALRGLLNDCEKHHHDCQPSGPRPLPTRLLRLTEDGRKYQLHLSQNDQEGQYAALSYCWGGPQDVRLLNDNIERLVAGPIDSEQLPQTLRDAIAVTRILELEYLWVDALCIIQDDTADKQREISRMCSIYGNSTVTIVAAIASSVKEGFLHSTARINERYPSCSVSLAVSRHGEIGSQRCTITFVPTHAQHTTKFPINARGWAFQESYIPPRLLVFGDQEPFLRCRMKDATPLAHTAIDYKHSRIEPRCNIDYALPAHIREQEHISYNLREIWRYVVERYTERQFSFAGDRPLAIRGIVDFLESRFDDQCYFGIWGSIPVGCLLWTVRSQKCPASRCDGIPTWSWLSVLNEVDLDHLELLGSFRGDSMVEFGDRDNCEIAITCPVIPIEDVAEEDEIEYWQDRDKDDEVDRVNGAERFVLLLSKMSNDTVVGLCTVRQRDQRHERRGVIEIRDAERWHSKPKMKVIVV</sequence>